<keyword evidence="1" id="KW-0472">Membrane</keyword>
<keyword evidence="3" id="KW-1185">Reference proteome</keyword>
<reference evidence="2 3" key="1">
    <citation type="journal article" date="2021" name="BMC Genomics">
        <title>Datura genome reveals duplications of psychoactive alkaloid biosynthetic genes and high mutation rate following tissue culture.</title>
        <authorList>
            <person name="Rajewski A."/>
            <person name="Carter-House D."/>
            <person name="Stajich J."/>
            <person name="Litt A."/>
        </authorList>
    </citation>
    <scope>NUCLEOTIDE SEQUENCE [LARGE SCALE GENOMIC DNA]</scope>
    <source>
        <strain evidence="2">AR-01</strain>
    </source>
</reference>
<organism evidence="2 3">
    <name type="scientific">Datura stramonium</name>
    <name type="common">Jimsonweed</name>
    <name type="synonym">Common thornapple</name>
    <dbReference type="NCBI Taxonomy" id="4076"/>
    <lineage>
        <taxon>Eukaryota</taxon>
        <taxon>Viridiplantae</taxon>
        <taxon>Streptophyta</taxon>
        <taxon>Embryophyta</taxon>
        <taxon>Tracheophyta</taxon>
        <taxon>Spermatophyta</taxon>
        <taxon>Magnoliopsida</taxon>
        <taxon>eudicotyledons</taxon>
        <taxon>Gunneridae</taxon>
        <taxon>Pentapetalae</taxon>
        <taxon>asterids</taxon>
        <taxon>lamiids</taxon>
        <taxon>Solanales</taxon>
        <taxon>Solanaceae</taxon>
        <taxon>Solanoideae</taxon>
        <taxon>Datureae</taxon>
        <taxon>Datura</taxon>
    </lineage>
</organism>
<gene>
    <name evidence="2" type="ORF">HAX54_025825</name>
</gene>
<protein>
    <submittedName>
        <fullName evidence="2">Uncharacterized protein</fullName>
    </submittedName>
</protein>
<feature type="transmembrane region" description="Helical" evidence="1">
    <location>
        <begin position="15"/>
        <end position="40"/>
    </location>
</feature>
<name>A0ABS8V0G9_DATST</name>
<proteinExistence type="predicted"/>
<accession>A0ABS8V0G9</accession>
<dbReference type="Proteomes" id="UP000823775">
    <property type="component" value="Unassembled WGS sequence"/>
</dbReference>
<keyword evidence="1" id="KW-1133">Transmembrane helix</keyword>
<comment type="caution">
    <text evidence="2">The sequence shown here is derived from an EMBL/GenBank/DDBJ whole genome shotgun (WGS) entry which is preliminary data.</text>
</comment>
<evidence type="ECO:0000313" key="3">
    <source>
        <dbReference type="Proteomes" id="UP000823775"/>
    </source>
</evidence>
<keyword evidence="1" id="KW-0812">Transmembrane</keyword>
<dbReference type="EMBL" id="JACEIK010003137">
    <property type="protein sequence ID" value="MCD9640487.1"/>
    <property type="molecule type" value="Genomic_DNA"/>
</dbReference>
<feature type="non-terminal residue" evidence="2">
    <location>
        <position position="1"/>
    </location>
</feature>
<evidence type="ECO:0000313" key="2">
    <source>
        <dbReference type="EMBL" id="MCD9640487.1"/>
    </source>
</evidence>
<sequence length="148" mass="16590">LRHLGLMGSMLSSTLQLLVISACCYGVSFISAFQFAYRYAGGLISPPRLKNRNNSFGPTDAFVENNLSGIGEETFNDYELTFLPDLFDSTMKQLEFFLEPWISYAYDASSNISLEDRCSNCLAVSLNLHLLADRSLSCYHDDLDFVVI</sequence>
<evidence type="ECO:0000256" key="1">
    <source>
        <dbReference type="SAM" id="Phobius"/>
    </source>
</evidence>